<evidence type="ECO:0000256" key="16">
    <source>
        <dbReference type="ARBA" id="ARBA00047477"/>
    </source>
</evidence>
<dbReference type="GO" id="GO:0019346">
    <property type="term" value="P:transsulfuration"/>
    <property type="evidence" value="ECO:0007669"/>
    <property type="project" value="InterPro"/>
</dbReference>
<evidence type="ECO:0000256" key="13">
    <source>
        <dbReference type="ARBA" id="ARBA00047199"/>
    </source>
</evidence>
<evidence type="ECO:0000256" key="18">
    <source>
        <dbReference type="ARBA" id="ARBA00048780"/>
    </source>
</evidence>
<evidence type="ECO:0000256" key="15">
    <source>
        <dbReference type="ARBA" id="ARBA00047376"/>
    </source>
</evidence>
<protein>
    <recommendedName>
        <fullName evidence="5">Cystathionine gamma-lyase</fullName>
        <ecNumber evidence="4">4.4.1.1</ecNumber>
        <ecNumber evidence="12">4.4.1.2</ecNumber>
    </recommendedName>
    <alternativeName>
        <fullName evidence="14">Cysteine desulfhydrase</fullName>
    </alternativeName>
    <alternativeName>
        <fullName evidence="9">Cysteine-protein sulfhydrase</fullName>
    </alternativeName>
    <alternativeName>
        <fullName evidence="8">Gamma-cystathionase</fullName>
    </alternativeName>
    <alternativeName>
        <fullName evidence="13">Homocysteine desulfhydrase</fullName>
    </alternativeName>
</protein>
<dbReference type="Pfam" id="PF01053">
    <property type="entry name" value="Cys_Met_Meta_PP"/>
    <property type="match status" value="2"/>
</dbReference>
<dbReference type="PANTHER" id="PTHR11808:SF15">
    <property type="entry name" value="CYSTATHIONINE GAMMA-LYASE"/>
    <property type="match status" value="1"/>
</dbReference>
<dbReference type="GeneTree" id="ENSGT00390000000312"/>
<comment type="cofactor">
    <cofactor evidence="1 20">
        <name>pyridoxal 5'-phosphate</name>
        <dbReference type="ChEBI" id="CHEBI:597326"/>
    </cofactor>
</comment>
<dbReference type="PIRSF" id="PIRSF001434">
    <property type="entry name" value="CGS"/>
    <property type="match status" value="1"/>
</dbReference>
<evidence type="ECO:0000256" key="11">
    <source>
        <dbReference type="ARBA" id="ARBA00046537"/>
    </source>
</evidence>
<feature type="modified residue" description="N6-(pyridoxal phosphate)lysine" evidence="19">
    <location>
        <position position="234"/>
    </location>
</feature>
<dbReference type="InterPro" id="IPR015421">
    <property type="entry name" value="PyrdxlP-dep_Trfase_major"/>
</dbReference>
<comment type="pathway">
    <text evidence="2">Amino-acid biosynthesis; L-cysteine biosynthesis; L-cysteine from L-homocysteine and L-serine: step 2/2.</text>
</comment>
<evidence type="ECO:0000256" key="17">
    <source>
        <dbReference type="ARBA" id="ARBA00048625"/>
    </source>
</evidence>
<dbReference type="SUPFAM" id="SSF53383">
    <property type="entry name" value="PLP-dependent transferases"/>
    <property type="match status" value="1"/>
</dbReference>
<dbReference type="InterPro" id="IPR054542">
    <property type="entry name" value="Cys_met_metab_PP"/>
</dbReference>
<comment type="similarity">
    <text evidence="3 20">Belongs to the trans-sulfuration enzymes family.</text>
</comment>
<keyword evidence="7" id="KW-0198">Cysteine biosynthesis</keyword>
<accession>A0A8C4QBU3</accession>
<dbReference type="GO" id="GO:0005737">
    <property type="term" value="C:cytoplasm"/>
    <property type="evidence" value="ECO:0007669"/>
    <property type="project" value="TreeGrafter"/>
</dbReference>
<comment type="catalytic activity">
    <reaction evidence="15">
        <text>L-cysteine + H2O = hydrogen sulfide + pyruvate + NH4(+) + H(+)</text>
        <dbReference type="Rhea" id="RHEA:24931"/>
        <dbReference type="ChEBI" id="CHEBI:15361"/>
        <dbReference type="ChEBI" id="CHEBI:15377"/>
        <dbReference type="ChEBI" id="CHEBI:15378"/>
        <dbReference type="ChEBI" id="CHEBI:28938"/>
        <dbReference type="ChEBI" id="CHEBI:29919"/>
        <dbReference type="ChEBI" id="CHEBI:35235"/>
        <dbReference type="EC" id="4.4.1.1"/>
    </reaction>
    <physiologicalReaction direction="left-to-right" evidence="15">
        <dbReference type="Rhea" id="RHEA:24932"/>
    </physiologicalReaction>
</comment>
<evidence type="ECO:0000256" key="5">
    <source>
        <dbReference type="ARBA" id="ARBA00017343"/>
    </source>
</evidence>
<reference evidence="21" key="1">
    <citation type="submission" date="2025-08" db="UniProtKB">
        <authorList>
            <consortium name="Ensembl"/>
        </authorList>
    </citation>
    <scope>IDENTIFICATION</scope>
</reference>
<dbReference type="AlphaFoldDB" id="A0A8C4QBU3"/>
<keyword evidence="7" id="KW-0028">Amino-acid biosynthesis</keyword>
<proteinExistence type="inferred from homology"/>
<name>A0A8C4QBU3_EPTBU</name>
<evidence type="ECO:0000313" key="21">
    <source>
        <dbReference type="Ensembl" id="ENSEBUP00000012708.1"/>
    </source>
</evidence>
<evidence type="ECO:0000256" key="20">
    <source>
        <dbReference type="RuleBase" id="RU362118"/>
    </source>
</evidence>
<dbReference type="FunFam" id="3.90.1150.10:FF:000008">
    <property type="entry name" value="Cystathionine gamma-synthase"/>
    <property type="match status" value="1"/>
</dbReference>
<evidence type="ECO:0000256" key="6">
    <source>
        <dbReference type="ARBA" id="ARBA00022898"/>
    </source>
</evidence>
<keyword evidence="6 19" id="KW-0663">Pyridoxal phosphate</keyword>
<comment type="catalytic activity">
    <reaction evidence="10">
        <text>L-homoserine = 2-oxobutanoate + NH4(+)</text>
        <dbReference type="Rhea" id="RHEA:24923"/>
        <dbReference type="ChEBI" id="CHEBI:16763"/>
        <dbReference type="ChEBI" id="CHEBI:28938"/>
        <dbReference type="ChEBI" id="CHEBI:57476"/>
        <dbReference type="EC" id="4.4.1.1"/>
    </reaction>
    <physiologicalReaction direction="left-to-right" evidence="10">
        <dbReference type="Rhea" id="RHEA:24924"/>
    </physiologicalReaction>
</comment>
<evidence type="ECO:0000256" key="9">
    <source>
        <dbReference type="ARBA" id="ARBA00031772"/>
    </source>
</evidence>
<organism evidence="21 22">
    <name type="scientific">Eptatretus burgeri</name>
    <name type="common">Inshore hagfish</name>
    <dbReference type="NCBI Taxonomy" id="7764"/>
    <lineage>
        <taxon>Eukaryota</taxon>
        <taxon>Metazoa</taxon>
        <taxon>Chordata</taxon>
        <taxon>Craniata</taxon>
        <taxon>Vertebrata</taxon>
        <taxon>Cyclostomata</taxon>
        <taxon>Myxini</taxon>
        <taxon>Myxiniformes</taxon>
        <taxon>Myxinidae</taxon>
        <taxon>Eptatretinae</taxon>
        <taxon>Eptatretus</taxon>
    </lineage>
</organism>
<comment type="catalytic activity">
    <reaction evidence="18">
        <text>L-homocysteine + H2O = 2-oxobutanoate + hydrogen sulfide + NH4(+) + H(+)</text>
        <dbReference type="Rhea" id="RHEA:14501"/>
        <dbReference type="ChEBI" id="CHEBI:15377"/>
        <dbReference type="ChEBI" id="CHEBI:15378"/>
        <dbReference type="ChEBI" id="CHEBI:16763"/>
        <dbReference type="ChEBI" id="CHEBI:28938"/>
        <dbReference type="ChEBI" id="CHEBI:29919"/>
        <dbReference type="ChEBI" id="CHEBI:58199"/>
        <dbReference type="EC" id="4.4.1.2"/>
    </reaction>
    <physiologicalReaction direction="left-to-right" evidence="18">
        <dbReference type="Rhea" id="RHEA:14502"/>
    </physiologicalReaction>
</comment>
<sequence length="426" mass="46861">MTSQSVVPSFRKRVIYGPSKSLCQLSRALHQLYTSRSNSVHLYDPLNNPPCVSNYSDRSIPTVPTMSRSHGFATLAMHAGQDAEQWRSCAVVPPISLATTFKQHAPGQHEGYEYSRSGNPTRKCLEEAVAAVDGAKYGTNRYFQQVVRNFGVEISFVDCTNMENVKAAMRPTTKLVWVETPSNPMMEVTDIEACASVVHSASTAFLVVDNTFMSPYFQRPLALGADVCMNSATKYINGHSDVVMGLLSTNRKDLYDRFKFLQNALGCVPSPFDCFLCNRGLKTLPLRMKQHQASGLAVAKFLTTHRYVQKVLHPAFEDHPQYEISARQTSGSSGMLSLYLKGGLEQATAFLSNLKIFTLAESLGGYESLAEHPAIMTHASIPEAERVALGITGSLVRLSVGLEDEEDLIADLDNALNAAFSEKKDQ</sequence>
<dbReference type="CDD" id="cd00614">
    <property type="entry name" value="CGS_like"/>
    <property type="match status" value="1"/>
</dbReference>
<evidence type="ECO:0000256" key="14">
    <source>
        <dbReference type="ARBA" id="ARBA00047211"/>
    </source>
</evidence>
<dbReference type="PANTHER" id="PTHR11808">
    <property type="entry name" value="TRANS-SULFURATION ENZYME FAMILY MEMBER"/>
    <property type="match status" value="1"/>
</dbReference>
<evidence type="ECO:0000256" key="2">
    <source>
        <dbReference type="ARBA" id="ARBA00005038"/>
    </source>
</evidence>
<dbReference type="GO" id="GO:0004123">
    <property type="term" value="F:cystathionine gamma-lyase activity"/>
    <property type="evidence" value="ECO:0007669"/>
    <property type="project" value="TreeGrafter"/>
</dbReference>
<evidence type="ECO:0000256" key="8">
    <source>
        <dbReference type="ARBA" id="ARBA00029853"/>
    </source>
</evidence>
<dbReference type="InterPro" id="IPR000277">
    <property type="entry name" value="Cys/Met-Metab_PyrdxlP-dep_enz"/>
</dbReference>
<evidence type="ECO:0000256" key="10">
    <source>
        <dbReference type="ARBA" id="ARBA00045076"/>
    </source>
</evidence>
<dbReference type="InterPro" id="IPR015422">
    <property type="entry name" value="PyrdxlP-dep_Trfase_small"/>
</dbReference>
<dbReference type="EC" id="4.4.1.1" evidence="4"/>
<dbReference type="UniPathway" id="UPA00136">
    <property type="reaction ID" value="UER00202"/>
</dbReference>
<evidence type="ECO:0000313" key="22">
    <source>
        <dbReference type="Proteomes" id="UP000694388"/>
    </source>
</evidence>
<dbReference type="EC" id="4.4.1.2" evidence="12"/>
<evidence type="ECO:0000256" key="1">
    <source>
        <dbReference type="ARBA" id="ARBA00001933"/>
    </source>
</evidence>
<dbReference type="Gene3D" id="3.90.1150.10">
    <property type="entry name" value="Aspartate Aminotransferase, domain 1"/>
    <property type="match status" value="1"/>
</dbReference>
<reference evidence="21" key="2">
    <citation type="submission" date="2025-09" db="UniProtKB">
        <authorList>
            <consortium name="Ensembl"/>
        </authorList>
    </citation>
    <scope>IDENTIFICATION</scope>
</reference>
<evidence type="ECO:0000256" key="7">
    <source>
        <dbReference type="ARBA" id="ARBA00023192"/>
    </source>
</evidence>
<dbReference type="PROSITE" id="PS00868">
    <property type="entry name" value="CYS_MET_METAB_PP"/>
    <property type="match status" value="1"/>
</dbReference>
<dbReference type="Gene3D" id="3.40.640.10">
    <property type="entry name" value="Type I PLP-dependent aspartate aminotransferase-like (Major domain)"/>
    <property type="match status" value="2"/>
</dbReference>
<comment type="subunit">
    <text evidence="11">Homotetramer. Interacts with CALM in a calcium-dependent manner.</text>
</comment>
<dbReference type="Proteomes" id="UP000694388">
    <property type="component" value="Unplaced"/>
</dbReference>
<comment type="catalytic activity">
    <reaction evidence="17">
        <text>L-selenocystathionine + H2O = L-selenocysteine + 2-oxobutanoate + NH4(+)</text>
        <dbReference type="Rhea" id="RHEA:31151"/>
        <dbReference type="ChEBI" id="CHEBI:15377"/>
        <dbReference type="ChEBI" id="CHEBI:16763"/>
        <dbReference type="ChEBI" id="CHEBI:28938"/>
        <dbReference type="ChEBI" id="CHEBI:57843"/>
        <dbReference type="ChEBI" id="CHEBI:62226"/>
    </reaction>
    <physiologicalReaction direction="left-to-right" evidence="17">
        <dbReference type="Rhea" id="RHEA:31152"/>
    </physiologicalReaction>
</comment>
<dbReference type="GO" id="GO:0047982">
    <property type="term" value="F:homocysteine desulfhydrase activity"/>
    <property type="evidence" value="ECO:0007669"/>
    <property type="project" value="UniProtKB-EC"/>
</dbReference>
<evidence type="ECO:0000256" key="12">
    <source>
        <dbReference type="ARBA" id="ARBA00047175"/>
    </source>
</evidence>
<keyword evidence="22" id="KW-1185">Reference proteome</keyword>
<dbReference type="Ensembl" id="ENSEBUT00000013284.1">
    <property type="protein sequence ID" value="ENSEBUP00000012708.1"/>
    <property type="gene ID" value="ENSEBUG00000008043.1"/>
</dbReference>
<evidence type="ECO:0000256" key="3">
    <source>
        <dbReference type="ARBA" id="ARBA00009077"/>
    </source>
</evidence>
<dbReference type="GO" id="GO:0019343">
    <property type="term" value="P:cysteine biosynthetic process via cystathionine"/>
    <property type="evidence" value="ECO:0007669"/>
    <property type="project" value="TreeGrafter"/>
</dbReference>
<comment type="catalytic activity">
    <reaction evidence="16">
        <text>L,L-cystathionine + H2O = 2-oxobutanoate + L-cysteine + NH4(+)</text>
        <dbReference type="Rhea" id="RHEA:14005"/>
        <dbReference type="ChEBI" id="CHEBI:15377"/>
        <dbReference type="ChEBI" id="CHEBI:16763"/>
        <dbReference type="ChEBI" id="CHEBI:28938"/>
        <dbReference type="ChEBI" id="CHEBI:35235"/>
        <dbReference type="ChEBI" id="CHEBI:58161"/>
        <dbReference type="EC" id="4.4.1.1"/>
    </reaction>
    <physiologicalReaction direction="left-to-right" evidence="16">
        <dbReference type="Rhea" id="RHEA:14006"/>
    </physiologicalReaction>
</comment>
<evidence type="ECO:0000256" key="4">
    <source>
        <dbReference type="ARBA" id="ARBA00012085"/>
    </source>
</evidence>
<evidence type="ECO:0000256" key="19">
    <source>
        <dbReference type="PIRSR" id="PIRSR001434-2"/>
    </source>
</evidence>
<dbReference type="InterPro" id="IPR015424">
    <property type="entry name" value="PyrdxlP-dep_Trfase"/>
</dbReference>
<dbReference type="GO" id="GO:0030170">
    <property type="term" value="F:pyridoxal phosphate binding"/>
    <property type="evidence" value="ECO:0007669"/>
    <property type="project" value="InterPro"/>
</dbReference>